<organism evidence="2 3">
    <name type="scientific">Aerophobetes bacterium</name>
    <dbReference type="NCBI Taxonomy" id="2030807"/>
    <lineage>
        <taxon>Bacteria</taxon>
        <taxon>Candidatus Aerophobota</taxon>
    </lineage>
</organism>
<evidence type="ECO:0000256" key="1">
    <source>
        <dbReference type="SAM" id="Phobius"/>
    </source>
</evidence>
<accession>A0A523W8Q4</accession>
<evidence type="ECO:0000313" key="3">
    <source>
        <dbReference type="Proteomes" id="UP000319130"/>
    </source>
</evidence>
<sequence>MKGRTGVIILVVLVIVLVGLGLWVLGIVPPKKTVRELVERPVTVEVSPEELRKKAEETALSLSNWLEKKEKLDKMLVYHKGRRDPFVLPIKTKEKSLPVQPPKLVLKGIAWDKTEPLALINGQVVKEGNTIGGARILKIDFDRVVVRYRGKKFTFKLIE</sequence>
<comment type="caution">
    <text evidence="2">The sequence shown here is derived from an EMBL/GenBank/DDBJ whole genome shotgun (WGS) entry which is preliminary data.</text>
</comment>
<gene>
    <name evidence="2" type="ORF">E3J48_02515</name>
</gene>
<name>A0A523W8Q4_UNCAE</name>
<dbReference type="Proteomes" id="UP000319130">
    <property type="component" value="Unassembled WGS sequence"/>
</dbReference>
<protein>
    <submittedName>
        <fullName evidence="2">Uncharacterized protein</fullName>
    </submittedName>
</protein>
<proteinExistence type="predicted"/>
<keyword evidence="1" id="KW-1133">Transmembrane helix</keyword>
<keyword evidence="1" id="KW-0472">Membrane</keyword>
<keyword evidence="1" id="KW-0812">Transmembrane</keyword>
<feature type="transmembrane region" description="Helical" evidence="1">
    <location>
        <begin position="6"/>
        <end position="28"/>
    </location>
</feature>
<dbReference type="AlphaFoldDB" id="A0A523W8Q4"/>
<reference evidence="2 3" key="1">
    <citation type="submission" date="2019-03" db="EMBL/GenBank/DDBJ databases">
        <title>Metabolic potential of uncultured bacteria and archaea associated with petroleum seepage in deep-sea sediments.</title>
        <authorList>
            <person name="Dong X."/>
            <person name="Hubert C."/>
        </authorList>
    </citation>
    <scope>NUCLEOTIDE SEQUENCE [LARGE SCALE GENOMIC DNA]</scope>
    <source>
        <strain evidence="2">E29_bin52</strain>
    </source>
</reference>
<evidence type="ECO:0000313" key="2">
    <source>
        <dbReference type="EMBL" id="TET63403.1"/>
    </source>
</evidence>
<dbReference type="EMBL" id="SOIZ01000105">
    <property type="protein sequence ID" value="TET63403.1"/>
    <property type="molecule type" value="Genomic_DNA"/>
</dbReference>